<protein>
    <recommendedName>
        <fullName evidence="3">F-box domain-containing protein</fullName>
    </recommendedName>
</protein>
<proteinExistence type="predicted"/>
<name>A0A9P5X0C8_9AGAR</name>
<accession>A0A9P5X0C8</accession>
<comment type="caution">
    <text evidence="1">The sequence shown here is derived from an EMBL/GenBank/DDBJ whole genome shotgun (WGS) entry which is preliminary data.</text>
</comment>
<evidence type="ECO:0000313" key="1">
    <source>
        <dbReference type="EMBL" id="KAF9441269.1"/>
    </source>
</evidence>
<dbReference type="EMBL" id="MU151982">
    <property type="protein sequence ID" value="KAF9441269.1"/>
    <property type="molecule type" value="Genomic_DNA"/>
</dbReference>
<reference evidence="1" key="1">
    <citation type="submission" date="2020-11" db="EMBL/GenBank/DDBJ databases">
        <authorList>
            <consortium name="DOE Joint Genome Institute"/>
            <person name="Ahrendt S."/>
            <person name="Riley R."/>
            <person name="Andreopoulos W."/>
            <person name="Labutti K."/>
            <person name="Pangilinan J."/>
            <person name="Ruiz-Duenas F.J."/>
            <person name="Barrasa J.M."/>
            <person name="Sanchez-Garcia M."/>
            <person name="Camarero S."/>
            <person name="Miyauchi S."/>
            <person name="Serrano A."/>
            <person name="Linde D."/>
            <person name="Babiker R."/>
            <person name="Drula E."/>
            <person name="Ayuso-Fernandez I."/>
            <person name="Pacheco R."/>
            <person name="Padilla G."/>
            <person name="Ferreira P."/>
            <person name="Barriuso J."/>
            <person name="Kellner H."/>
            <person name="Castanera R."/>
            <person name="Alfaro M."/>
            <person name="Ramirez L."/>
            <person name="Pisabarro A.G."/>
            <person name="Kuo A."/>
            <person name="Tritt A."/>
            <person name="Lipzen A."/>
            <person name="He G."/>
            <person name="Yan M."/>
            <person name="Ng V."/>
            <person name="Cullen D."/>
            <person name="Martin F."/>
            <person name="Rosso M.-N."/>
            <person name="Henrissat B."/>
            <person name="Hibbett D."/>
            <person name="Martinez A.T."/>
            <person name="Grigoriev I.V."/>
        </authorList>
    </citation>
    <scope>NUCLEOTIDE SEQUENCE</scope>
    <source>
        <strain evidence="1">MF-IS2</strain>
    </source>
</reference>
<sequence length="427" mass="48849">MSGVIENLPVELLQDVFLVYAEGGSPVNAQVLYSVCREWKSIALHTPDLWTNVSIIPTNAFPPIPLLERWLERSRDSPLCIKIGTYNEGDRRTGLELVDRRQEYYLADVLGILGSQCYRWRSFTLCIESYLAHLCHDIPMEGAAMLKVVDLEIDRWGEEEESIAFNMTARVPALKSLRMHARNHQVAGLPEPIGSWPWKALSRLELDWSRGWEVVAQVIPLCTSAVWIKLYSWVATTNTRKFPNRTYLPNLRGLILSGWGWDMLEWSHSLDCPNLSILHISLHMSYNMEYGLLPTPGDPYDPLARFLGSKRHNIYWLKMDLVVEDLRMMDLFKVLKSCLVRGIPSVGFTLDCNAINNTEEFIGEVYLAQYRDPSFSKLQFLDDFGDEQFMRMGWGDNKVQSVDAILEGCDGISRLDLADIMPNLRLG</sequence>
<evidence type="ECO:0008006" key="3">
    <source>
        <dbReference type="Google" id="ProtNLM"/>
    </source>
</evidence>
<gene>
    <name evidence="1" type="ORF">P691DRAFT_813275</name>
</gene>
<dbReference type="OrthoDB" id="2865328at2759"/>
<organism evidence="1 2">
    <name type="scientific">Macrolepiota fuliginosa MF-IS2</name>
    <dbReference type="NCBI Taxonomy" id="1400762"/>
    <lineage>
        <taxon>Eukaryota</taxon>
        <taxon>Fungi</taxon>
        <taxon>Dikarya</taxon>
        <taxon>Basidiomycota</taxon>
        <taxon>Agaricomycotina</taxon>
        <taxon>Agaricomycetes</taxon>
        <taxon>Agaricomycetidae</taxon>
        <taxon>Agaricales</taxon>
        <taxon>Agaricineae</taxon>
        <taxon>Agaricaceae</taxon>
        <taxon>Macrolepiota</taxon>
    </lineage>
</organism>
<dbReference type="Proteomes" id="UP000807342">
    <property type="component" value="Unassembled WGS sequence"/>
</dbReference>
<evidence type="ECO:0000313" key="2">
    <source>
        <dbReference type="Proteomes" id="UP000807342"/>
    </source>
</evidence>
<dbReference type="AlphaFoldDB" id="A0A9P5X0C8"/>
<keyword evidence="2" id="KW-1185">Reference proteome</keyword>